<dbReference type="Proteomes" id="UP000070412">
    <property type="component" value="Unassembled WGS sequence"/>
</dbReference>
<evidence type="ECO:0000313" key="1">
    <source>
        <dbReference type="EMBL" id="KAF7488678.1"/>
    </source>
</evidence>
<keyword evidence="3" id="KW-1185">Reference proteome</keyword>
<gene>
    <name evidence="1" type="ORF">SSS_5902</name>
</gene>
<organism evidence="1">
    <name type="scientific">Sarcoptes scabiei</name>
    <name type="common">Itch mite</name>
    <name type="synonym">Acarus scabiei</name>
    <dbReference type="NCBI Taxonomy" id="52283"/>
    <lineage>
        <taxon>Eukaryota</taxon>
        <taxon>Metazoa</taxon>
        <taxon>Ecdysozoa</taxon>
        <taxon>Arthropoda</taxon>
        <taxon>Chelicerata</taxon>
        <taxon>Arachnida</taxon>
        <taxon>Acari</taxon>
        <taxon>Acariformes</taxon>
        <taxon>Sarcoptiformes</taxon>
        <taxon>Astigmata</taxon>
        <taxon>Psoroptidia</taxon>
        <taxon>Sarcoptoidea</taxon>
        <taxon>Sarcoptidae</taxon>
        <taxon>Sarcoptinae</taxon>
        <taxon>Sarcoptes</taxon>
    </lineage>
</organism>
<reference evidence="3" key="1">
    <citation type="journal article" date="2020" name="PLoS Negl. Trop. Dis.">
        <title>High-quality nuclear genome for Sarcoptes scabiei-A critical resource for a neglected parasite.</title>
        <authorList>
            <person name="Korhonen P.K."/>
            <person name="Gasser R.B."/>
            <person name="Ma G."/>
            <person name="Wang T."/>
            <person name="Stroehlein A.J."/>
            <person name="Young N.D."/>
            <person name="Ang C.S."/>
            <person name="Fernando D.D."/>
            <person name="Lu H.C."/>
            <person name="Taylor S."/>
            <person name="Reynolds S.L."/>
            <person name="Mofiz E."/>
            <person name="Najaraj S.H."/>
            <person name="Gowda H."/>
            <person name="Madugundu A."/>
            <person name="Renuse S."/>
            <person name="Holt D."/>
            <person name="Pandey A."/>
            <person name="Papenfuss A.T."/>
            <person name="Fischer K."/>
        </authorList>
    </citation>
    <scope>NUCLEOTIDE SEQUENCE [LARGE SCALE GENOMIC DNA]</scope>
</reference>
<reference evidence="1" key="2">
    <citation type="submission" date="2020-01" db="EMBL/GenBank/DDBJ databases">
        <authorList>
            <person name="Korhonen P.K.K."/>
            <person name="Guangxu M.G."/>
            <person name="Wang T.W."/>
            <person name="Stroehlein A.J.S."/>
            <person name="Young N.D."/>
            <person name="Ang C.-S.A."/>
            <person name="Fernando D.W.F."/>
            <person name="Lu H.L."/>
            <person name="Taylor S.T."/>
            <person name="Ehtesham M.E.M."/>
            <person name="Najaraj S.H.N."/>
            <person name="Harsha G.H.G."/>
            <person name="Madugundu A.M."/>
            <person name="Renuse S.R."/>
            <person name="Holt D.H."/>
            <person name="Pandey A.P."/>
            <person name="Papenfuss A.P."/>
            <person name="Gasser R.B.G."/>
            <person name="Fischer K.F."/>
        </authorList>
    </citation>
    <scope>NUCLEOTIDE SEQUENCE</scope>
    <source>
        <strain evidence="1">SSS_KF_BRIS2020</strain>
    </source>
</reference>
<reference evidence="2" key="3">
    <citation type="submission" date="2022-06" db="UniProtKB">
        <authorList>
            <consortium name="EnsemblMetazoa"/>
        </authorList>
    </citation>
    <scope>IDENTIFICATION</scope>
</reference>
<evidence type="ECO:0000313" key="2">
    <source>
        <dbReference type="EnsemblMetazoa" id="KAF7488678.1"/>
    </source>
</evidence>
<dbReference type="EnsemblMetazoa" id="SSS_5902s_mrna">
    <property type="protein sequence ID" value="KAF7488678.1"/>
    <property type="gene ID" value="SSS_5902"/>
</dbReference>
<accession>A0A834R7B0</accession>
<evidence type="ECO:0000313" key="3">
    <source>
        <dbReference type="Proteomes" id="UP000070412"/>
    </source>
</evidence>
<dbReference type="AlphaFoldDB" id="A0A834R7B0"/>
<protein>
    <submittedName>
        <fullName evidence="1 2">Uncharacterized protein</fullName>
    </submittedName>
</protein>
<sequence>MDLNSILDHPNHGITANDFFMELKNLNTLLKDIQMNLKLLTHALIENKPVIIDSVDSDSRDDKKSISSDDIVILGAESFPSSTEIISDEKQMQTSCQPNKNCLFSYWEQMFEKNQVQEVIEKMSTKFSLEDNKKMNILKYDKKIDLNFWLDEIYDKIILILMKIFRKKAFSFATTFL</sequence>
<proteinExistence type="predicted"/>
<name>A0A834R7B0_SARSC</name>
<dbReference type="EMBL" id="WVUK01000065">
    <property type="protein sequence ID" value="KAF7488678.1"/>
    <property type="molecule type" value="Genomic_DNA"/>
</dbReference>